<protein>
    <submittedName>
        <fullName evidence="1">Uncharacterized protein</fullName>
    </submittedName>
</protein>
<proteinExistence type="predicted"/>
<comment type="caution">
    <text evidence="1">The sequence shown here is derived from an EMBL/GenBank/DDBJ whole genome shotgun (WGS) entry which is preliminary data.</text>
</comment>
<gene>
    <name evidence="1" type="ORF">DEA37_0000986</name>
</gene>
<evidence type="ECO:0000313" key="1">
    <source>
        <dbReference type="EMBL" id="KAA3680207.1"/>
    </source>
</evidence>
<dbReference type="AlphaFoldDB" id="A0A5J4NWX0"/>
<dbReference type="Proteomes" id="UP000324629">
    <property type="component" value="Unassembled WGS sequence"/>
</dbReference>
<name>A0A5J4NWX0_9TREM</name>
<keyword evidence="2" id="KW-1185">Reference proteome</keyword>
<sequence length="389" mass="44454">MVCLLKRLLLLPKWTRLFILGNCLLLFINVGLLTSRDSFIPVFTFILPHEDHDMVEHAASLERTRLQLLRSLSVSSVQHLHTIHKWFQLEEIPLSALAAGLRCIVNNLVYQVKLFDTNLDLENITDQQLHSWCDSTSLLLPSHETLPQLQPVIQKQTHKKTDDILTSVCSFPTSPGYLRFCTEYSPIDVFSRRLQDLDQSAHYVPSCTPEFGACVRLVQEVNSNLCHNNTTHTGNQLCLLLLDSEISVREFFEWYHTSSHMPAYPVASAAFPPGTFRSRFDYVLPTDLLALDDISNNVKEHRLFVTRSFLIGFCAGVLMLPNQFNVVSALTYIKPLLRYTNLTNVRIRFHVTEAEHKTCWPKGDDHLAVIRPWVGDSGWFPCDESFEAS</sequence>
<accession>A0A5J4NWX0</accession>
<reference evidence="1 2" key="1">
    <citation type="journal article" date="2019" name="Gigascience">
        <title>Whole-genome sequence of the oriental lung fluke Paragonimus westermani.</title>
        <authorList>
            <person name="Oey H."/>
            <person name="Zakrzewski M."/>
            <person name="Narain K."/>
            <person name="Devi K.R."/>
            <person name="Agatsuma T."/>
            <person name="Nawaratna S."/>
            <person name="Gobert G.N."/>
            <person name="Jones M.K."/>
            <person name="Ragan M.A."/>
            <person name="McManus D.P."/>
            <person name="Krause L."/>
        </authorList>
    </citation>
    <scope>NUCLEOTIDE SEQUENCE [LARGE SCALE GENOMIC DNA]</scope>
    <source>
        <strain evidence="1 2">IND2009</strain>
    </source>
</reference>
<dbReference type="EMBL" id="QNGE01000505">
    <property type="protein sequence ID" value="KAA3680207.1"/>
    <property type="molecule type" value="Genomic_DNA"/>
</dbReference>
<evidence type="ECO:0000313" key="2">
    <source>
        <dbReference type="Proteomes" id="UP000324629"/>
    </source>
</evidence>
<organism evidence="1 2">
    <name type="scientific">Paragonimus westermani</name>
    <dbReference type="NCBI Taxonomy" id="34504"/>
    <lineage>
        <taxon>Eukaryota</taxon>
        <taxon>Metazoa</taxon>
        <taxon>Spiralia</taxon>
        <taxon>Lophotrochozoa</taxon>
        <taxon>Platyhelminthes</taxon>
        <taxon>Trematoda</taxon>
        <taxon>Digenea</taxon>
        <taxon>Plagiorchiida</taxon>
        <taxon>Troglotremata</taxon>
        <taxon>Troglotrematidae</taxon>
        <taxon>Paragonimus</taxon>
    </lineage>
</organism>